<evidence type="ECO:0000256" key="4">
    <source>
        <dbReference type="ARBA" id="ARBA00022525"/>
    </source>
</evidence>
<dbReference type="InterPro" id="IPR011050">
    <property type="entry name" value="Pectin_lyase_fold/virulence"/>
</dbReference>
<dbReference type="GO" id="GO:0005975">
    <property type="term" value="P:carbohydrate metabolic process"/>
    <property type="evidence" value="ECO:0007669"/>
    <property type="project" value="InterPro"/>
</dbReference>
<dbReference type="InterPro" id="IPR000743">
    <property type="entry name" value="Glyco_hydro_28"/>
</dbReference>
<keyword evidence="5 9" id="KW-0378">Hydrolase</keyword>
<dbReference type="PANTHER" id="PTHR31375">
    <property type="match status" value="1"/>
</dbReference>
<dbReference type="PROSITE" id="PS00502">
    <property type="entry name" value="POLYGALACTURONASE"/>
    <property type="match status" value="1"/>
</dbReference>
<dbReference type="Pfam" id="PF00295">
    <property type="entry name" value="Glyco_hydro_28"/>
    <property type="match status" value="1"/>
</dbReference>
<dbReference type="GO" id="GO:0004650">
    <property type="term" value="F:polygalacturonase activity"/>
    <property type="evidence" value="ECO:0007669"/>
    <property type="project" value="InterPro"/>
</dbReference>
<keyword evidence="10" id="KW-0732">Signal</keyword>
<dbReference type="Gene3D" id="2.160.20.10">
    <property type="entry name" value="Single-stranded right-handed beta-helix, Pectin lyase-like"/>
    <property type="match status" value="1"/>
</dbReference>
<keyword evidence="7" id="KW-0961">Cell wall biogenesis/degradation</keyword>
<dbReference type="InterPro" id="IPR012334">
    <property type="entry name" value="Pectin_lyas_fold"/>
</dbReference>
<feature type="active site" evidence="8">
    <location>
        <position position="240"/>
    </location>
</feature>
<dbReference type="GO" id="GO:0071555">
    <property type="term" value="P:cell wall organization"/>
    <property type="evidence" value="ECO:0007669"/>
    <property type="project" value="UniProtKB-KW"/>
</dbReference>
<accession>A0A4D6MSV2</accession>
<protein>
    <submittedName>
        <fullName evidence="11">Polygalacturonase</fullName>
    </submittedName>
</protein>
<evidence type="ECO:0000256" key="10">
    <source>
        <dbReference type="SAM" id="SignalP"/>
    </source>
</evidence>
<reference evidence="11 12" key="1">
    <citation type="submission" date="2019-04" db="EMBL/GenBank/DDBJ databases">
        <title>An improved genome assembly and genetic linkage map for asparagus bean, Vigna unguiculata ssp. sesquipedialis.</title>
        <authorList>
            <person name="Xia Q."/>
            <person name="Zhang R."/>
            <person name="Dong Y."/>
        </authorList>
    </citation>
    <scope>NUCLEOTIDE SEQUENCE [LARGE SCALE GENOMIC DNA]</scope>
    <source>
        <tissue evidence="11">Leaf</tissue>
    </source>
</reference>
<dbReference type="Proteomes" id="UP000501690">
    <property type="component" value="Linkage Group LG8"/>
</dbReference>
<keyword evidence="12" id="KW-1185">Reference proteome</keyword>
<keyword evidence="4" id="KW-0964">Secreted</keyword>
<comment type="subcellular location">
    <subcellularLocation>
        <location evidence="1">Secreted</location>
        <location evidence="1">Cell wall</location>
    </subcellularLocation>
</comment>
<comment type="similarity">
    <text evidence="2 9">Belongs to the glycosyl hydrolase 28 family.</text>
</comment>
<evidence type="ECO:0000256" key="5">
    <source>
        <dbReference type="ARBA" id="ARBA00022801"/>
    </source>
</evidence>
<evidence type="ECO:0000256" key="2">
    <source>
        <dbReference type="ARBA" id="ARBA00008834"/>
    </source>
</evidence>
<name>A0A4D6MSV2_VIGUN</name>
<dbReference type="InterPro" id="IPR006626">
    <property type="entry name" value="PbH1"/>
</dbReference>
<dbReference type="AlphaFoldDB" id="A0A4D6MSV2"/>
<keyword evidence="6 9" id="KW-0326">Glycosidase</keyword>
<feature type="chain" id="PRO_5020036496" evidence="10">
    <location>
        <begin position="21"/>
        <end position="279"/>
    </location>
</feature>
<proteinExistence type="inferred from homology"/>
<evidence type="ECO:0000256" key="3">
    <source>
        <dbReference type="ARBA" id="ARBA00022512"/>
    </source>
</evidence>
<evidence type="ECO:0000256" key="6">
    <source>
        <dbReference type="ARBA" id="ARBA00023295"/>
    </source>
</evidence>
<evidence type="ECO:0000313" key="11">
    <source>
        <dbReference type="EMBL" id="QCE04600.1"/>
    </source>
</evidence>
<evidence type="ECO:0000313" key="12">
    <source>
        <dbReference type="Proteomes" id="UP000501690"/>
    </source>
</evidence>
<keyword evidence="3" id="KW-0134">Cell wall</keyword>
<evidence type="ECO:0000256" key="9">
    <source>
        <dbReference type="RuleBase" id="RU361169"/>
    </source>
</evidence>
<dbReference type="EMBL" id="CP039352">
    <property type="protein sequence ID" value="QCE04600.1"/>
    <property type="molecule type" value="Genomic_DNA"/>
</dbReference>
<feature type="signal peptide" evidence="10">
    <location>
        <begin position="1"/>
        <end position="20"/>
    </location>
</feature>
<sequence>MRSLISFVFVLALISPCLRCDETKINGLYNIINYGAKGDGKSDDAQAFLKAWESSCGAKGMATLVIPANYQFLLSPLMLKGPCLASTIQIQLQGKLVAAEKNAWPSYKYAWILISNVNGLTVDGTGGSLDGFGSSWWSCTNCQRPSAITFNSCNGLTVNYLNIINSPKAHININNCVGATFSGITIQSPADTHNTDGIDVYASKNIWIKDSTIACGDDCIAISGGSSYVNVTGCACGPGHGISVGSLGNGKSNTVEQVQVRNCNFTNTQNGARIKTYAV</sequence>
<evidence type="ECO:0000256" key="7">
    <source>
        <dbReference type="ARBA" id="ARBA00023316"/>
    </source>
</evidence>
<gene>
    <name evidence="11" type="ORF">DEO72_LG8g2637</name>
</gene>
<dbReference type="SUPFAM" id="SSF51126">
    <property type="entry name" value="Pectin lyase-like"/>
    <property type="match status" value="1"/>
</dbReference>
<organism evidence="11 12">
    <name type="scientific">Vigna unguiculata</name>
    <name type="common">Cowpea</name>
    <dbReference type="NCBI Taxonomy" id="3917"/>
    <lineage>
        <taxon>Eukaryota</taxon>
        <taxon>Viridiplantae</taxon>
        <taxon>Streptophyta</taxon>
        <taxon>Embryophyta</taxon>
        <taxon>Tracheophyta</taxon>
        <taxon>Spermatophyta</taxon>
        <taxon>Magnoliopsida</taxon>
        <taxon>eudicotyledons</taxon>
        <taxon>Gunneridae</taxon>
        <taxon>Pentapetalae</taxon>
        <taxon>rosids</taxon>
        <taxon>fabids</taxon>
        <taxon>Fabales</taxon>
        <taxon>Fabaceae</taxon>
        <taxon>Papilionoideae</taxon>
        <taxon>50 kb inversion clade</taxon>
        <taxon>NPAAA clade</taxon>
        <taxon>indigoferoid/millettioid clade</taxon>
        <taxon>Phaseoleae</taxon>
        <taxon>Vigna</taxon>
    </lineage>
</organism>
<evidence type="ECO:0000256" key="8">
    <source>
        <dbReference type="PROSITE-ProRule" id="PRU10052"/>
    </source>
</evidence>
<evidence type="ECO:0000256" key="1">
    <source>
        <dbReference type="ARBA" id="ARBA00004191"/>
    </source>
</evidence>
<dbReference type="SMART" id="SM00710">
    <property type="entry name" value="PbH1"/>
    <property type="match status" value="4"/>
</dbReference>